<keyword evidence="4" id="KW-1185">Reference proteome</keyword>
<dbReference type="AlphaFoldDB" id="A0A914DN86"/>
<dbReference type="Proteomes" id="UP000887540">
    <property type="component" value="Unplaced"/>
</dbReference>
<dbReference type="GO" id="GO:0031416">
    <property type="term" value="C:NatB complex"/>
    <property type="evidence" value="ECO:0007669"/>
    <property type="project" value="TreeGrafter"/>
</dbReference>
<dbReference type="InterPro" id="IPR019183">
    <property type="entry name" value="NAA25_NatB_aux_su"/>
</dbReference>
<dbReference type="Gene3D" id="1.25.40.1040">
    <property type="match status" value="1"/>
</dbReference>
<comment type="similarity">
    <text evidence="1">Belongs to the MDM20/NAA25 family.</text>
</comment>
<organism evidence="4 5">
    <name type="scientific">Acrobeloides nanus</name>
    <dbReference type="NCBI Taxonomy" id="290746"/>
    <lineage>
        <taxon>Eukaryota</taxon>
        <taxon>Metazoa</taxon>
        <taxon>Ecdysozoa</taxon>
        <taxon>Nematoda</taxon>
        <taxon>Chromadorea</taxon>
        <taxon>Rhabditida</taxon>
        <taxon>Tylenchina</taxon>
        <taxon>Cephalobomorpha</taxon>
        <taxon>Cephaloboidea</taxon>
        <taxon>Cephalobidae</taxon>
        <taxon>Acrobeloides</taxon>
    </lineage>
</organism>
<feature type="region of interest" description="Disordered" evidence="3">
    <location>
        <begin position="878"/>
        <end position="898"/>
    </location>
</feature>
<feature type="compositionally biased region" description="Basic and acidic residues" evidence="3">
    <location>
        <begin position="886"/>
        <end position="898"/>
    </location>
</feature>
<proteinExistence type="inferred from homology"/>
<evidence type="ECO:0000313" key="4">
    <source>
        <dbReference type="Proteomes" id="UP000887540"/>
    </source>
</evidence>
<protein>
    <submittedName>
        <fullName evidence="5">N-terminal acetyltransferase B complex subunit NAA25 homolog</fullName>
    </submittedName>
</protein>
<accession>A0A914DN86</accession>
<sequence>MSKSIGAEEKVNTRRLKPVYDALDGAQPKKALQEAEKVLKKQPNMPACRALKALSLIRLERSQDAFDVLSGLEKEMEALSFDDNTYSAMCHAYREAFTPERIPRMYELLCSRNPQSEQYLTHLFMSYARIRDYKKQQQVAMNLYKEFQKPAYFFWGIMSVVMQAITDQKLGSTMFFPLAEKMIEKYFENKISGSTSKISDVLNNDGELKAYLMILEGRGRYEDIIKLLEESNTARIVSHVDKKLWGTGPFISSTAAEWIFRRIVKYLKILKKHEKIHQECEKMIKSMKSDWFLIETYNESLISILKSGSEIPDGKQSTILSSFKSELYNMENFNSDEKTVSMDNVIRTKLLGRFELMSRLVKEGEVNQQELATVLDSYLKSSPLEHFKTYCNYYYRNPSCFSDIRDYLLILLNIDEQAELVKHLEESVSLQNDKSGCASIVLLERVKRLCGVHFLLTSDERWDLINSLFSAVQNSNDRDTCGAALVHIIVFLLWDIYKLEDDHYALYHISVLLEFAAEKYPGEQNIRLLACRVYGILGAPDIVQSLTRQLDVKYIQRDTLAYLMFPLAEQYGSFRNAIVYYTGLSSMYDQHEREIAECLVNAYKFSQYDQVPKFIDLWEKSTNSVYAHAADTCNQFLAPSFAVDNIDIAIQTLKGDDMSIKWDKLSDNRDLKSVSAFTVENDKYYKEVDKWKEASFVEIIDMLKYRHLICRCASLVGKETITYEEFSKQLIELRIHQEYCQKTYVLDKPSKLIQAFTPSRFAHFMKSGYFELLDLLFDSSAKLIALKDSRKGPGEKNDEPDEEKILEMLPAPDDVFNAISKFLPKITQESLKPLLVQDALFDCAESVGVIMFSIVLIKLFELLICHIFGKNPVVAVPKPNKKDKKKKDTQEAPKEKKDGLVDRFEQMKPVYGEQLVKLDSTLDILKDFVMSGEYLPIFETNHFSQEILEEHRKVVHIRLRDSYLNSINHMKDIISRTQKRFFTRFADLLPGV</sequence>
<evidence type="ECO:0000313" key="5">
    <source>
        <dbReference type="WBParaSite" id="ACRNAN_scaffold3322.g29054.t1"/>
    </source>
</evidence>
<name>A0A914DN86_9BILA</name>
<dbReference type="PANTHER" id="PTHR22767:SF3">
    <property type="entry name" value="N-ALPHA-ACETYLTRANSFERASE 25, NATB AUXILIARY SUBUNIT"/>
    <property type="match status" value="1"/>
</dbReference>
<dbReference type="Pfam" id="PF09797">
    <property type="entry name" value="NatB_MDM20"/>
    <property type="match status" value="1"/>
</dbReference>
<evidence type="ECO:0000256" key="2">
    <source>
        <dbReference type="ARBA" id="ARBA00022803"/>
    </source>
</evidence>
<dbReference type="PANTHER" id="PTHR22767">
    <property type="entry name" value="N-TERMINAL ACETYLTRANSFERASE-RELATED"/>
    <property type="match status" value="1"/>
</dbReference>
<keyword evidence="2" id="KW-0802">TPR repeat</keyword>
<dbReference type="WBParaSite" id="ACRNAN_scaffold3322.g29054.t1">
    <property type="protein sequence ID" value="ACRNAN_scaffold3322.g29054.t1"/>
    <property type="gene ID" value="ACRNAN_scaffold3322.g29054"/>
</dbReference>
<reference evidence="5" key="1">
    <citation type="submission" date="2022-11" db="UniProtKB">
        <authorList>
            <consortium name="WormBaseParasite"/>
        </authorList>
    </citation>
    <scope>IDENTIFICATION</scope>
</reference>
<evidence type="ECO:0000256" key="3">
    <source>
        <dbReference type="SAM" id="MobiDB-lite"/>
    </source>
</evidence>
<evidence type="ECO:0000256" key="1">
    <source>
        <dbReference type="ARBA" id="ARBA00006298"/>
    </source>
</evidence>